<comment type="function">
    <text evidence="10">DNA-dependent ATPase and 3'-5' DNA helicase that may be involved in repair of stalled replication forks.</text>
</comment>
<evidence type="ECO:0000256" key="9">
    <source>
        <dbReference type="ARBA" id="ARBA00034617"/>
    </source>
</evidence>
<protein>
    <recommendedName>
        <fullName evidence="10">ATP-dependent DNA helicase Hel308</fullName>
        <ecNumber evidence="10">5.6.2.4</ecNumber>
    </recommendedName>
    <alternativeName>
        <fullName evidence="10">DNA 3'-5' helicase Hel308</fullName>
    </alternativeName>
</protein>
<feature type="binding site" evidence="10">
    <location>
        <position position="30"/>
    </location>
    <ligand>
        <name>ATP</name>
        <dbReference type="ChEBI" id="CHEBI:30616"/>
    </ligand>
</feature>
<sequence length="720" mass="82611">MDLNSLRKKLSDEIIDFYINDGIKELYPPQEDAINAGVLDGENLVIAIPTASGKTMIAELAMLNSIKNGGKAIYIVPLRALASEKYEKFKKFEIFGLSIGLSLGDYEISDEHLGDNDIIVATSEKVDSLMRNNAKWLDKLSVMVIDEIHLINDPNRGPTLEIIINRLKRLNKNIQTIGLSATIGNAEEIADWLNSKLILSDWRPIKLFNGVFLNGSIYFKDNRSKYREVKINNNRCMDNVILLVEDMIKNGGQSLVFANTRKNSERYAKKISDYLKAERLIDTDERIKDLSKKIREIDDTDISLSLSKIVSSGVAFHHAGLSNSHRKIIEEGFKDGILKVIVATPTLSAGVNLPARRVIISSYRRYNSDFGNVPIPVLDYKQMAGRAGRPGLDPFGEAIAISKSENELDFIFENYIFADPEEIWSKLGTENTLRSHILSAIISFAKSRDEVLDFLSNTFFAYQNDLWKIDSVVRNIIFFLEENGFIEFDSNDERRFYPTDLGRLVSRLYIDPLSASIMVNRLKSLEYFEDVEKDLAYLHIICMTPDMQKIYLTKNEEIKLYEFVRSNKELLHYLDQDEIDDWILSSLKTALIIKEWIDEKREKIICKKYNIGPGDLANIIDTAEWLTRALYSIAYYLNFPYYYDIKNLSIQVRKGTKRELMELVRLKNIGRVRARRLYNAGYRSIEDLKRANVEDLSKIKGINVLLASSILKELEDYDEY</sequence>
<keyword evidence="7 10" id="KW-0234">DNA repair</keyword>
<evidence type="ECO:0000256" key="3">
    <source>
        <dbReference type="ARBA" id="ARBA00022801"/>
    </source>
</evidence>
<keyword evidence="1 10" id="KW-0547">Nucleotide-binding</keyword>
<dbReference type="PROSITE" id="PS51192">
    <property type="entry name" value="HELICASE_ATP_BIND_1"/>
    <property type="match status" value="1"/>
</dbReference>
<evidence type="ECO:0000256" key="4">
    <source>
        <dbReference type="ARBA" id="ARBA00022806"/>
    </source>
</evidence>
<feature type="domain" description="Helicase ATP-binding" evidence="11">
    <location>
        <begin position="35"/>
        <end position="201"/>
    </location>
</feature>
<dbReference type="SUPFAM" id="SSF52540">
    <property type="entry name" value="P-loop containing nucleoside triphosphate hydrolases"/>
    <property type="match status" value="1"/>
</dbReference>
<evidence type="ECO:0000256" key="1">
    <source>
        <dbReference type="ARBA" id="ARBA00022741"/>
    </source>
</evidence>
<dbReference type="PROSITE" id="PS51194">
    <property type="entry name" value="HELICASE_CTER"/>
    <property type="match status" value="1"/>
</dbReference>
<comment type="catalytic activity">
    <reaction evidence="10">
        <text>ATP + H2O = ADP + phosphate + H(+)</text>
        <dbReference type="Rhea" id="RHEA:13065"/>
        <dbReference type="ChEBI" id="CHEBI:15377"/>
        <dbReference type="ChEBI" id="CHEBI:15378"/>
        <dbReference type="ChEBI" id="CHEBI:30616"/>
        <dbReference type="ChEBI" id="CHEBI:43474"/>
        <dbReference type="ChEBI" id="CHEBI:456216"/>
        <dbReference type="EC" id="5.6.2.4"/>
    </reaction>
</comment>
<dbReference type="Pfam" id="PF21280">
    <property type="entry name" value="Helicase_dom4_arc"/>
    <property type="match status" value="1"/>
</dbReference>
<dbReference type="GO" id="GO:0003677">
    <property type="term" value="F:DNA binding"/>
    <property type="evidence" value="ECO:0007669"/>
    <property type="project" value="UniProtKB-UniRule"/>
</dbReference>
<evidence type="ECO:0000259" key="12">
    <source>
        <dbReference type="PROSITE" id="PS51194"/>
    </source>
</evidence>
<comment type="caution">
    <text evidence="13">The sequence shown here is derived from an EMBL/GenBank/DDBJ whole genome shotgun (WGS) entry which is preliminary data.</text>
</comment>
<dbReference type="InterPro" id="IPR011545">
    <property type="entry name" value="DEAD/DEAH_box_helicase_dom"/>
</dbReference>
<dbReference type="InterPro" id="IPR014001">
    <property type="entry name" value="Helicase_ATP-bd"/>
</dbReference>
<accession>A0A520KTW3</accession>
<dbReference type="Gene3D" id="1.10.3380.30">
    <property type="match status" value="1"/>
</dbReference>
<dbReference type="SMART" id="SM00490">
    <property type="entry name" value="HELICc"/>
    <property type="match status" value="1"/>
</dbReference>
<keyword evidence="8 10" id="KW-0413">Isomerase</keyword>
<dbReference type="InterPro" id="IPR036390">
    <property type="entry name" value="WH_DNA-bd_sf"/>
</dbReference>
<dbReference type="InterPro" id="IPR022965">
    <property type="entry name" value="Helicase_Hel308"/>
</dbReference>
<comment type="catalytic activity">
    <reaction evidence="9 10">
        <text>Couples ATP hydrolysis with the unwinding of duplex DNA by translocating in the 3'-5' direction.</text>
        <dbReference type="EC" id="5.6.2.4"/>
    </reaction>
</comment>
<dbReference type="InterPro" id="IPR001650">
    <property type="entry name" value="Helicase_C-like"/>
</dbReference>
<feature type="domain" description="Helicase C-terminal" evidence="12">
    <location>
        <begin position="243"/>
        <end position="441"/>
    </location>
</feature>
<dbReference type="GO" id="GO:0043138">
    <property type="term" value="F:3'-5' DNA helicase activity"/>
    <property type="evidence" value="ECO:0007669"/>
    <property type="project" value="UniProtKB-UniRule"/>
</dbReference>
<dbReference type="NCBIfam" id="NF002654">
    <property type="entry name" value="PRK02362.1"/>
    <property type="match status" value="1"/>
</dbReference>
<dbReference type="AlphaFoldDB" id="A0A520KTW3"/>
<comment type="subunit">
    <text evidence="10">Monomer.</text>
</comment>
<keyword evidence="4 10" id="KW-0347">Helicase</keyword>
<evidence type="ECO:0000256" key="2">
    <source>
        <dbReference type="ARBA" id="ARBA00022763"/>
    </source>
</evidence>
<dbReference type="EMBL" id="RXIF01000002">
    <property type="protein sequence ID" value="RZN65534.1"/>
    <property type="molecule type" value="Genomic_DNA"/>
</dbReference>
<dbReference type="CDD" id="cd18028">
    <property type="entry name" value="DEXHc_archSki2"/>
    <property type="match status" value="1"/>
</dbReference>
<dbReference type="InterPro" id="IPR050474">
    <property type="entry name" value="Hel308_SKI2-like"/>
</dbReference>
<dbReference type="PANTHER" id="PTHR47961">
    <property type="entry name" value="DNA POLYMERASE THETA, PUTATIVE (AFU_ORTHOLOGUE AFUA_1G05260)-RELATED"/>
    <property type="match status" value="1"/>
</dbReference>
<dbReference type="SUPFAM" id="SSF158702">
    <property type="entry name" value="Sec63 N-terminal domain-like"/>
    <property type="match status" value="1"/>
</dbReference>
<dbReference type="EC" id="5.6.2.4" evidence="10"/>
<dbReference type="Pfam" id="PF00271">
    <property type="entry name" value="Helicase_C"/>
    <property type="match status" value="1"/>
</dbReference>
<name>A0A520KTW3_METT2</name>
<dbReference type="InterPro" id="IPR027417">
    <property type="entry name" value="P-loop_NTPase"/>
</dbReference>
<keyword evidence="3 10" id="KW-0378">Hydrolase</keyword>
<comment type="similarity">
    <text evidence="10">Belongs to the helicase family. Hel308 subfamily.</text>
</comment>
<evidence type="ECO:0000256" key="7">
    <source>
        <dbReference type="ARBA" id="ARBA00023204"/>
    </source>
</evidence>
<dbReference type="CDD" id="cd18795">
    <property type="entry name" value="SF2_C_Ski2"/>
    <property type="match status" value="1"/>
</dbReference>
<evidence type="ECO:0000313" key="13">
    <source>
        <dbReference type="EMBL" id="RZN65534.1"/>
    </source>
</evidence>
<keyword evidence="2 10" id="KW-0227">DNA damage</keyword>
<reference evidence="13 14" key="1">
    <citation type="journal article" date="2019" name="Nat. Microbiol.">
        <title>Wide diversity of methane and short-chain alkane metabolisms in uncultured archaea.</title>
        <authorList>
            <person name="Borrel G."/>
            <person name="Adam P.S."/>
            <person name="McKay L.J."/>
            <person name="Chen L.X."/>
            <person name="Sierra-Garcia I.N."/>
            <person name="Sieber C.M."/>
            <person name="Letourneur Q."/>
            <person name="Ghozlane A."/>
            <person name="Andersen G.L."/>
            <person name="Li W.J."/>
            <person name="Hallam S.J."/>
            <person name="Muyzer G."/>
            <person name="de Oliveira V.M."/>
            <person name="Inskeep W.P."/>
            <person name="Banfield J.F."/>
            <person name="Gribaldo S."/>
        </authorList>
    </citation>
    <scope>NUCLEOTIDE SEQUENCE [LARGE SCALE GENOMIC DNA]</scope>
    <source>
        <strain evidence="13">NM1a</strain>
    </source>
</reference>
<gene>
    <name evidence="10" type="primary">hel308</name>
    <name evidence="13" type="ORF">EF806_01190</name>
</gene>
<dbReference type="Gene3D" id="3.40.50.300">
    <property type="entry name" value="P-loop containing nucleotide triphosphate hydrolases"/>
    <property type="match status" value="2"/>
</dbReference>
<dbReference type="GO" id="GO:0005524">
    <property type="term" value="F:ATP binding"/>
    <property type="evidence" value="ECO:0007669"/>
    <property type="project" value="UniProtKB-UniRule"/>
</dbReference>
<dbReference type="PANTHER" id="PTHR47961:SF10">
    <property type="entry name" value="ATP-DEPENDENT DNA HELICASE HEL308"/>
    <property type="match status" value="1"/>
</dbReference>
<dbReference type="Proteomes" id="UP000317158">
    <property type="component" value="Unassembled WGS sequence"/>
</dbReference>
<dbReference type="InterPro" id="IPR048772">
    <property type="entry name" value="Hel308-like_dom4"/>
</dbReference>
<dbReference type="GO" id="GO:0006281">
    <property type="term" value="P:DNA repair"/>
    <property type="evidence" value="ECO:0007669"/>
    <property type="project" value="UniProtKB-UniRule"/>
</dbReference>
<evidence type="ECO:0000313" key="14">
    <source>
        <dbReference type="Proteomes" id="UP000317158"/>
    </source>
</evidence>
<evidence type="ECO:0000256" key="5">
    <source>
        <dbReference type="ARBA" id="ARBA00022840"/>
    </source>
</evidence>
<dbReference type="Pfam" id="PF14520">
    <property type="entry name" value="HHH_5"/>
    <property type="match status" value="1"/>
</dbReference>
<proteinExistence type="inferred from homology"/>
<evidence type="ECO:0000259" key="11">
    <source>
        <dbReference type="PROSITE" id="PS51192"/>
    </source>
</evidence>
<keyword evidence="5 10" id="KW-0067">ATP-binding</keyword>
<dbReference type="SMART" id="SM00487">
    <property type="entry name" value="DEXDc"/>
    <property type="match status" value="1"/>
</dbReference>
<evidence type="ECO:0000256" key="8">
    <source>
        <dbReference type="ARBA" id="ARBA00023235"/>
    </source>
</evidence>
<evidence type="ECO:0000256" key="10">
    <source>
        <dbReference type="HAMAP-Rule" id="MF_00442"/>
    </source>
</evidence>
<evidence type="ECO:0000256" key="6">
    <source>
        <dbReference type="ARBA" id="ARBA00023125"/>
    </source>
</evidence>
<organism evidence="13 14">
    <name type="scientific">Methanoliparum thermophilum</name>
    <dbReference type="NCBI Taxonomy" id="2491083"/>
    <lineage>
        <taxon>Archaea</taxon>
        <taxon>Methanobacteriati</taxon>
        <taxon>Methanobacteriota</taxon>
        <taxon>Candidatus Methanoliparia</taxon>
        <taxon>Candidatus Methanoliparales</taxon>
        <taxon>Candidatus Methanoliparaceae</taxon>
        <taxon>Candidatus Methanoliparum</taxon>
    </lineage>
</organism>
<dbReference type="Pfam" id="PF00270">
    <property type="entry name" value="DEAD"/>
    <property type="match status" value="1"/>
</dbReference>
<dbReference type="GO" id="GO:0016887">
    <property type="term" value="F:ATP hydrolysis activity"/>
    <property type="evidence" value="ECO:0007669"/>
    <property type="project" value="RHEA"/>
</dbReference>
<keyword evidence="6 10" id="KW-0238">DNA-binding</keyword>
<dbReference type="Gene3D" id="1.10.150.20">
    <property type="entry name" value="5' to 3' exonuclease, C-terminal subdomain"/>
    <property type="match status" value="1"/>
</dbReference>
<dbReference type="SUPFAM" id="SSF46785">
    <property type="entry name" value="Winged helix' DNA-binding domain"/>
    <property type="match status" value="1"/>
</dbReference>
<dbReference type="HAMAP" id="MF_00442">
    <property type="entry name" value="Helicase_Hel308"/>
    <property type="match status" value="1"/>
</dbReference>